<evidence type="ECO:0000259" key="1">
    <source>
        <dbReference type="Pfam" id="PF13302"/>
    </source>
</evidence>
<dbReference type="PANTHER" id="PTHR46067">
    <property type="entry name" value="ACYL-COA N-ACYLTRANSFERASES (NAT) SUPERFAMILY PROTEIN"/>
    <property type="match status" value="1"/>
</dbReference>
<evidence type="ECO:0000313" key="3">
    <source>
        <dbReference type="EnsemblPlants" id="KEH43843"/>
    </source>
</evidence>
<dbReference type="SUPFAM" id="SSF55729">
    <property type="entry name" value="Acyl-CoA N-acyltransferases (Nat)"/>
    <property type="match status" value="1"/>
</dbReference>
<reference evidence="2 4" key="1">
    <citation type="journal article" date="2011" name="Nature">
        <title>The Medicago genome provides insight into the evolution of rhizobial symbioses.</title>
        <authorList>
            <person name="Young N.D."/>
            <person name="Debelle F."/>
            <person name="Oldroyd G.E."/>
            <person name="Geurts R."/>
            <person name="Cannon S.B."/>
            <person name="Udvardi M.K."/>
            <person name="Benedito V.A."/>
            <person name="Mayer K.F."/>
            <person name="Gouzy J."/>
            <person name="Schoof H."/>
            <person name="Van de Peer Y."/>
            <person name="Proost S."/>
            <person name="Cook D.R."/>
            <person name="Meyers B.C."/>
            <person name="Spannagl M."/>
            <person name="Cheung F."/>
            <person name="De Mita S."/>
            <person name="Krishnakumar V."/>
            <person name="Gundlach H."/>
            <person name="Zhou S."/>
            <person name="Mudge J."/>
            <person name="Bharti A.K."/>
            <person name="Murray J.D."/>
            <person name="Naoumkina M.A."/>
            <person name="Rosen B."/>
            <person name="Silverstein K.A."/>
            <person name="Tang H."/>
            <person name="Rombauts S."/>
            <person name="Zhao P.X."/>
            <person name="Zhou P."/>
            <person name="Barbe V."/>
            <person name="Bardou P."/>
            <person name="Bechner M."/>
            <person name="Bellec A."/>
            <person name="Berger A."/>
            <person name="Berges H."/>
            <person name="Bidwell S."/>
            <person name="Bisseling T."/>
            <person name="Choisne N."/>
            <person name="Couloux A."/>
            <person name="Denny R."/>
            <person name="Deshpande S."/>
            <person name="Dai X."/>
            <person name="Doyle J.J."/>
            <person name="Dudez A.M."/>
            <person name="Farmer A.D."/>
            <person name="Fouteau S."/>
            <person name="Franken C."/>
            <person name="Gibelin C."/>
            <person name="Gish J."/>
            <person name="Goldstein S."/>
            <person name="Gonzalez A.J."/>
            <person name="Green P.J."/>
            <person name="Hallab A."/>
            <person name="Hartog M."/>
            <person name="Hua A."/>
            <person name="Humphray S.J."/>
            <person name="Jeong D.H."/>
            <person name="Jing Y."/>
            <person name="Jocker A."/>
            <person name="Kenton S.M."/>
            <person name="Kim D.J."/>
            <person name="Klee K."/>
            <person name="Lai H."/>
            <person name="Lang C."/>
            <person name="Lin S."/>
            <person name="Macmil S.L."/>
            <person name="Magdelenat G."/>
            <person name="Matthews L."/>
            <person name="McCorrison J."/>
            <person name="Monaghan E.L."/>
            <person name="Mun J.H."/>
            <person name="Najar F.Z."/>
            <person name="Nicholson C."/>
            <person name="Noirot C."/>
            <person name="O'Bleness M."/>
            <person name="Paule C.R."/>
            <person name="Poulain J."/>
            <person name="Prion F."/>
            <person name="Qin B."/>
            <person name="Qu C."/>
            <person name="Retzel E.F."/>
            <person name="Riddle C."/>
            <person name="Sallet E."/>
            <person name="Samain S."/>
            <person name="Samson N."/>
            <person name="Sanders I."/>
            <person name="Saurat O."/>
            <person name="Scarpelli C."/>
            <person name="Schiex T."/>
            <person name="Segurens B."/>
            <person name="Severin A.J."/>
            <person name="Sherrier D.J."/>
            <person name="Shi R."/>
            <person name="Sims S."/>
            <person name="Singer S.R."/>
            <person name="Sinharoy S."/>
            <person name="Sterck L."/>
            <person name="Viollet A."/>
            <person name="Wang B.B."/>
            <person name="Wang K."/>
            <person name="Wang M."/>
            <person name="Wang X."/>
            <person name="Warfsmann J."/>
            <person name="Weissenbach J."/>
            <person name="White D.D."/>
            <person name="White J.D."/>
            <person name="Wiley G.B."/>
            <person name="Wincker P."/>
            <person name="Xing Y."/>
            <person name="Yang L."/>
            <person name="Yao Z."/>
            <person name="Ying F."/>
            <person name="Zhai J."/>
            <person name="Zhou L."/>
            <person name="Zuber A."/>
            <person name="Denarie J."/>
            <person name="Dixon R.A."/>
            <person name="May G.D."/>
            <person name="Schwartz D.C."/>
            <person name="Rogers J."/>
            <person name="Quetier F."/>
            <person name="Town C.D."/>
            <person name="Roe B.A."/>
        </authorList>
    </citation>
    <scope>NUCLEOTIDE SEQUENCE [LARGE SCALE GENOMIC DNA]</scope>
    <source>
        <strain evidence="2">A17</strain>
        <strain evidence="3 4">cv. Jemalong A17</strain>
    </source>
</reference>
<protein>
    <submittedName>
        <fullName evidence="2">Acetyltransferase (GNAT) domain protein</fullName>
    </submittedName>
</protein>
<dbReference type="Pfam" id="PF13302">
    <property type="entry name" value="Acetyltransf_3"/>
    <property type="match status" value="1"/>
</dbReference>
<sequence>MKKWPSIALGKPYSNKEEGIGFIQNIASKSLRFRAICLRDRVIGCIDFWSCSDRCRNKFDELCYVICSMYWGKGIAKLIVIQVVEVAFNGKCGFSEGVEEGWFSKGGCSQKVFVH</sequence>
<reference evidence="3" key="3">
    <citation type="submission" date="2015-04" db="UniProtKB">
        <authorList>
            <consortium name="EnsemblPlants"/>
        </authorList>
    </citation>
    <scope>IDENTIFICATION</scope>
    <source>
        <strain evidence="3">cv. Jemalong A17</strain>
    </source>
</reference>
<dbReference type="AlphaFoldDB" id="A0A072VR02"/>
<dbReference type="Proteomes" id="UP000002051">
    <property type="component" value="Unassembled WGS sequence"/>
</dbReference>
<organism evidence="2 4">
    <name type="scientific">Medicago truncatula</name>
    <name type="common">Barrel medic</name>
    <name type="synonym">Medicago tribuloides</name>
    <dbReference type="NCBI Taxonomy" id="3880"/>
    <lineage>
        <taxon>Eukaryota</taxon>
        <taxon>Viridiplantae</taxon>
        <taxon>Streptophyta</taxon>
        <taxon>Embryophyta</taxon>
        <taxon>Tracheophyta</taxon>
        <taxon>Spermatophyta</taxon>
        <taxon>Magnoliopsida</taxon>
        <taxon>eudicotyledons</taxon>
        <taxon>Gunneridae</taxon>
        <taxon>Pentapetalae</taxon>
        <taxon>rosids</taxon>
        <taxon>fabids</taxon>
        <taxon>Fabales</taxon>
        <taxon>Fabaceae</taxon>
        <taxon>Papilionoideae</taxon>
        <taxon>50 kb inversion clade</taxon>
        <taxon>NPAAA clade</taxon>
        <taxon>Hologalegina</taxon>
        <taxon>IRL clade</taxon>
        <taxon>Trifolieae</taxon>
        <taxon>Medicago</taxon>
    </lineage>
</organism>
<dbReference type="PANTHER" id="PTHR46067:SF28">
    <property type="entry name" value="ACETYLTRANSFERASE (GNAT) DOMAIN PROTEIN"/>
    <property type="match status" value="1"/>
</dbReference>
<dbReference type="GO" id="GO:0016747">
    <property type="term" value="F:acyltransferase activity, transferring groups other than amino-acyl groups"/>
    <property type="evidence" value="ECO:0007669"/>
    <property type="project" value="InterPro"/>
</dbReference>
<accession>A0A072VR02</accession>
<keyword evidence="4" id="KW-1185">Reference proteome</keyword>
<gene>
    <name evidence="2" type="ordered locus">MTR_1g103320</name>
</gene>
<dbReference type="EMBL" id="CM001217">
    <property type="protein sequence ID" value="KEH43843.1"/>
    <property type="molecule type" value="Genomic_DNA"/>
</dbReference>
<name>A0A072VR02_MEDTR</name>
<dbReference type="HOGENOM" id="CLU_2112478_0_0_1"/>
<evidence type="ECO:0000313" key="2">
    <source>
        <dbReference type="EMBL" id="KEH43843.1"/>
    </source>
</evidence>
<dbReference type="InterPro" id="IPR016181">
    <property type="entry name" value="Acyl_CoA_acyltransferase"/>
</dbReference>
<feature type="domain" description="N-acetyltransferase" evidence="1">
    <location>
        <begin position="22"/>
        <end position="89"/>
    </location>
</feature>
<dbReference type="EnsemblPlants" id="KEH43843">
    <property type="protein sequence ID" value="KEH43843"/>
    <property type="gene ID" value="MTR_1g103320"/>
</dbReference>
<evidence type="ECO:0000313" key="4">
    <source>
        <dbReference type="Proteomes" id="UP000002051"/>
    </source>
</evidence>
<proteinExistence type="predicted"/>
<dbReference type="Gene3D" id="3.40.630.30">
    <property type="match status" value="1"/>
</dbReference>
<reference evidence="2 4" key="2">
    <citation type="journal article" date="2014" name="BMC Genomics">
        <title>An improved genome release (version Mt4.0) for the model legume Medicago truncatula.</title>
        <authorList>
            <person name="Tang H."/>
            <person name="Krishnakumar V."/>
            <person name="Bidwell S."/>
            <person name="Rosen B."/>
            <person name="Chan A."/>
            <person name="Zhou S."/>
            <person name="Gentzbittel L."/>
            <person name="Childs K.L."/>
            <person name="Yandell M."/>
            <person name="Gundlach H."/>
            <person name="Mayer K.F."/>
            <person name="Schwartz D.C."/>
            <person name="Town C.D."/>
        </authorList>
    </citation>
    <scope>GENOME REANNOTATION</scope>
    <source>
        <strain evidence="2">A17</strain>
        <strain evidence="3 4">cv. Jemalong A17</strain>
    </source>
</reference>
<dbReference type="InterPro" id="IPR000182">
    <property type="entry name" value="GNAT_dom"/>
</dbReference>